<proteinExistence type="predicted"/>
<accession>A0A0H2TRP2</accession>
<reference evidence="2" key="1">
    <citation type="submission" date="2010-05" db="EMBL/GenBank/DDBJ databases">
        <title>The Genome Sequence of Magnaporthe poae strain ATCC 64411.</title>
        <authorList>
            <consortium name="The Broad Institute Genome Sequencing Platform"/>
            <consortium name="Broad Institute Genome Sequencing Center for Infectious Disease"/>
            <person name="Ma L.-J."/>
            <person name="Dead R."/>
            <person name="Young S."/>
            <person name="Zeng Q."/>
            <person name="Koehrsen M."/>
            <person name="Alvarado L."/>
            <person name="Berlin A."/>
            <person name="Chapman S.B."/>
            <person name="Chen Z."/>
            <person name="Freedman E."/>
            <person name="Gellesch M."/>
            <person name="Goldberg J."/>
            <person name="Griggs A."/>
            <person name="Gujja S."/>
            <person name="Heilman E.R."/>
            <person name="Heiman D."/>
            <person name="Hepburn T."/>
            <person name="Howarth C."/>
            <person name="Jen D."/>
            <person name="Larson L."/>
            <person name="Mehta T."/>
            <person name="Neiman D."/>
            <person name="Pearson M."/>
            <person name="Roberts A."/>
            <person name="Saif S."/>
            <person name="Shea T."/>
            <person name="Shenoy N."/>
            <person name="Sisk P."/>
            <person name="Stolte C."/>
            <person name="Sykes S."/>
            <person name="Walk T."/>
            <person name="White J."/>
            <person name="Yandava C."/>
            <person name="Haas B."/>
            <person name="Nusbaum C."/>
            <person name="Birren B."/>
        </authorList>
    </citation>
    <scope>NUCLEOTIDE SEQUENCE</scope>
    <source>
        <strain evidence="2">ATCC 64411</strain>
    </source>
</reference>
<dbReference type="Pfam" id="PF01636">
    <property type="entry name" value="APH"/>
    <property type="match status" value="1"/>
</dbReference>
<protein>
    <recommendedName>
        <fullName evidence="1">Aminoglycoside phosphotransferase domain-containing protein</fullName>
    </recommendedName>
</protein>
<name>A0A0H2TRP2_MAGP6</name>
<feature type="domain" description="Aminoglycoside phosphotransferase" evidence="1">
    <location>
        <begin position="10"/>
        <end position="71"/>
    </location>
</feature>
<dbReference type="SUPFAM" id="SSF56112">
    <property type="entry name" value="Protein kinase-like (PK-like)"/>
    <property type="match status" value="1"/>
</dbReference>
<feature type="non-terminal residue" evidence="2">
    <location>
        <position position="1"/>
    </location>
</feature>
<sequence length="96" mass="10899">VVLPLLFNMPAHPPLMVLTHGELNAKNIMVTRDGRVTAVLDWSQSGFYPVYWEFVKAFFGDVEASVLVRDNVVSHILVQRYDAELAVMLLAKDIIW</sequence>
<dbReference type="VEuPathDB" id="FungiDB:MAPG_05853"/>
<gene>
    <name evidence="2" type="ORF">MAPG_05853</name>
</gene>
<evidence type="ECO:0000313" key="2">
    <source>
        <dbReference type="EMBL" id="KLU86845.1"/>
    </source>
</evidence>
<dbReference type="Gene3D" id="3.90.1200.10">
    <property type="match status" value="1"/>
</dbReference>
<dbReference type="InterPro" id="IPR051678">
    <property type="entry name" value="AGP_Transferase"/>
</dbReference>
<evidence type="ECO:0000259" key="1">
    <source>
        <dbReference type="Pfam" id="PF01636"/>
    </source>
</evidence>
<dbReference type="OrthoDB" id="2906425at2759"/>
<dbReference type="PANTHER" id="PTHR21310">
    <property type="entry name" value="AMINOGLYCOSIDE PHOSPHOTRANSFERASE-RELATED-RELATED"/>
    <property type="match status" value="1"/>
</dbReference>
<dbReference type="InterPro" id="IPR011009">
    <property type="entry name" value="Kinase-like_dom_sf"/>
</dbReference>
<dbReference type="AlphaFoldDB" id="A0A0H2TRP2"/>
<dbReference type="EMBL" id="GL876969">
    <property type="protein sequence ID" value="KLU86845.1"/>
    <property type="molecule type" value="Genomic_DNA"/>
</dbReference>
<dbReference type="PANTHER" id="PTHR21310:SF15">
    <property type="entry name" value="AMINOGLYCOSIDE PHOSPHOTRANSFERASE DOMAIN-CONTAINING PROTEIN"/>
    <property type="match status" value="1"/>
</dbReference>
<organism evidence="2">
    <name type="scientific">Magnaporthiopsis poae (strain ATCC 64411 / 73-15)</name>
    <name type="common">Kentucky bluegrass fungus</name>
    <name type="synonym">Magnaporthe poae</name>
    <dbReference type="NCBI Taxonomy" id="644358"/>
    <lineage>
        <taxon>Eukaryota</taxon>
        <taxon>Fungi</taxon>
        <taxon>Dikarya</taxon>
        <taxon>Ascomycota</taxon>
        <taxon>Pezizomycotina</taxon>
        <taxon>Sordariomycetes</taxon>
        <taxon>Sordariomycetidae</taxon>
        <taxon>Magnaporthales</taxon>
        <taxon>Magnaporthaceae</taxon>
        <taxon>Magnaporthiopsis</taxon>
    </lineage>
</organism>
<dbReference type="InterPro" id="IPR002575">
    <property type="entry name" value="Aminoglycoside_PTrfase"/>
</dbReference>
<reference evidence="2" key="2">
    <citation type="submission" date="2011-03" db="EMBL/GenBank/DDBJ databases">
        <title>Annotation of Magnaporthe poae ATCC 64411.</title>
        <authorList>
            <person name="Ma L.-J."/>
            <person name="Dead R."/>
            <person name="Young S.K."/>
            <person name="Zeng Q."/>
            <person name="Gargeya S."/>
            <person name="Fitzgerald M."/>
            <person name="Haas B."/>
            <person name="Abouelleil A."/>
            <person name="Alvarado L."/>
            <person name="Arachchi H.M."/>
            <person name="Berlin A."/>
            <person name="Brown A."/>
            <person name="Chapman S.B."/>
            <person name="Chen Z."/>
            <person name="Dunbar C."/>
            <person name="Freedman E."/>
            <person name="Gearin G."/>
            <person name="Gellesch M."/>
            <person name="Goldberg J."/>
            <person name="Griggs A."/>
            <person name="Gujja S."/>
            <person name="Heiman D."/>
            <person name="Howarth C."/>
            <person name="Larson L."/>
            <person name="Lui A."/>
            <person name="MacDonald P.J.P."/>
            <person name="Mehta T."/>
            <person name="Montmayeur A."/>
            <person name="Murphy C."/>
            <person name="Neiman D."/>
            <person name="Pearson M."/>
            <person name="Priest M."/>
            <person name="Roberts A."/>
            <person name="Saif S."/>
            <person name="Shea T."/>
            <person name="Shenoy N."/>
            <person name="Sisk P."/>
            <person name="Stolte C."/>
            <person name="Sykes S."/>
            <person name="Yandava C."/>
            <person name="Wortman J."/>
            <person name="Nusbaum C."/>
            <person name="Birren B."/>
        </authorList>
    </citation>
    <scope>NUCLEOTIDE SEQUENCE</scope>
    <source>
        <strain evidence="2">ATCC 64411</strain>
    </source>
</reference>